<keyword evidence="1" id="KW-0175">Coiled coil</keyword>
<feature type="coiled-coil region" evidence="1">
    <location>
        <begin position="83"/>
        <end position="121"/>
    </location>
</feature>
<dbReference type="AlphaFoldDB" id="A0A4Z1G7Q0"/>
<gene>
    <name evidence="2" type="ORF">BHYA_0760g00010</name>
</gene>
<name>A0A4Z1G7Q0_9HELO</name>
<protein>
    <submittedName>
        <fullName evidence="2">Uncharacterized protein</fullName>
    </submittedName>
</protein>
<sequence>MVSTTYKDNPILNMFDQTDVPYHLVGSIHLSHEDIGLFGKGRFESISPKLKEQVDVMKLVEHRDTITHEKMITNNPSLHEKKNLAFEKNIKRMKADIEELKRVLNQTIESLEREKMKTEIEKASRYEGETVNMRKKLWIMMCIMEASKQKISEPPWMKIYRKKRNQSAHLTDLETMMKLADKYPDYFDILLDAIYGAPKNGIKVLIDADKTGGNQVYRILSDRGSAFHNHYANTCIKPFNLWLSALHGLRNIQSATADKSFSDHESCVQKQKAEVQKLIREWDAAFDVDKSKWDTNTRKCREMIYTDYKDRDLLPRLWKSFGVQGEE</sequence>
<proteinExistence type="predicted"/>
<keyword evidence="3" id="KW-1185">Reference proteome</keyword>
<evidence type="ECO:0000313" key="3">
    <source>
        <dbReference type="Proteomes" id="UP000297814"/>
    </source>
</evidence>
<organism evidence="2 3">
    <name type="scientific">Botrytis hyacinthi</name>
    <dbReference type="NCBI Taxonomy" id="278943"/>
    <lineage>
        <taxon>Eukaryota</taxon>
        <taxon>Fungi</taxon>
        <taxon>Dikarya</taxon>
        <taxon>Ascomycota</taxon>
        <taxon>Pezizomycotina</taxon>
        <taxon>Leotiomycetes</taxon>
        <taxon>Helotiales</taxon>
        <taxon>Sclerotiniaceae</taxon>
        <taxon>Botrytis</taxon>
    </lineage>
</organism>
<dbReference type="Proteomes" id="UP000297814">
    <property type="component" value="Unassembled WGS sequence"/>
</dbReference>
<evidence type="ECO:0000256" key="1">
    <source>
        <dbReference type="SAM" id="Coils"/>
    </source>
</evidence>
<comment type="caution">
    <text evidence="2">The sequence shown here is derived from an EMBL/GenBank/DDBJ whole genome shotgun (WGS) entry which is preliminary data.</text>
</comment>
<evidence type="ECO:0000313" key="2">
    <source>
        <dbReference type="EMBL" id="TGO31452.1"/>
    </source>
</evidence>
<reference evidence="2 3" key="1">
    <citation type="submission" date="2017-12" db="EMBL/GenBank/DDBJ databases">
        <title>Comparative genomics of Botrytis spp.</title>
        <authorList>
            <person name="Valero-Jimenez C.A."/>
            <person name="Tapia P."/>
            <person name="Veloso J."/>
            <person name="Silva-Moreno E."/>
            <person name="Staats M."/>
            <person name="Valdes J.H."/>
            <person name="Van Kan J.A.L."/>
        </authorList>
    </citation>
    <scope>NUCLEOTIDE SEQUENCE [LARGE SCALE GENOMIC DNA]</scope>
    <source>
        <strain evidence="2 3">Bh0001</strain>
    </source>
</reference>
<accession>A0A4Z1G7Q0</accession>
<dbReference type="EMBL" id="PQXK01000755">
    <property type="protein sequence ID" value="TGO31452.1"/>
    <property type="molecule type" value="Genomic_DNA"/>
</dbReference>